<comment type="caution">
    <text evidence="3">The sequence shown here is derived from an EMBL/GenBank/DDBJ whole genome shotgun (WGS) entry which is preliminary data.</text>
</comment>
<dbReference type="SUPFAM" id="SSF69318">
    <property type="entry name" value="Integrin alpha N-terminal domain"/>
    <property type="match status" value="3"/>
</dbReference>
<accession>A0A2A4G6Q1</accession>
<sequence length="1114" mass="123883">MIKNISRKSLLILFTIIIISCNSNVKSPLSGPVFTSLDATQTNIDFVNSIKDERNANILIYESFYNGGGVAIGDINNDGLQDLYFAGNQVGDKLYLNQGDFVFKDITDSAGILNKGGWSSGVTMVDINNDGHLDIYVCKTLYDESPDLRKNELYINNGNGTFTENAAKWGLDDVWRTMDSVFLDYDNDGLQDVFIVNQPPNPGFLSPLRGQNWLQPQFSCRLLKNKGNVFEDVSEQAGVLQKGYGLSATASDFNNDGHIDIYVANDYDTPDFLYINQGDGTFTNEINESMGHISYFSMGTDAGDINNDGLSDLVTLDMVASDNYRLKANMSGMNPDKFWSIVNAGGHYQYMFNTLQLNHGLDSDGQLKFGDIAQMSDISRTDWSWSPLIADFDNDGHKDIFITNGIKKDLRNNDAVKKSEKFFHKKIQEFAQKNPDTRIRDYLEVVDYNELIDILPSKKLSNFLFHNTADLTFTQKQEEWGLATPSFSSGAAYGDLDNDGDLDLIVSNVDAPPFIYKNNSSGHEGGNFIKIKTENEKGLNLNGVKVTLEYNGKKQFAESRSSRGFYSSSDNTVHFGTNDVTNIEKILVDWPNGKQTILNNVKVNQTLVVNIKEGIEPVPNSSSEPIFVADNNNGIDFSHQENSYDDYAKELLLPHKMSTQGGGSAVGDINNDGIDDIYFSGAKDQAGALYVSGPSGKYTRFNQNDFERDKSYEDMGALFFDADNDKDLDLYVASGGNESEDLKYYQDRLYINDGNGNFSNKTQKHLPQITISGSKVRQNDIDGDGDLDLLICGRQNPGNYPLPTSSLILINEGGQFVDKTSEIAPELLDLGMVTDAIWSDFDKDGIKDLIVVGEWMPLTFLANENGKLVDKTSGLGMQDKTGWWFAIEEGDFDNDGDMDYLIGNLGLNYKYKASPEEPFEVYAKDFDENGSLDIVLSYYENGISYPVRGRQCSSEQMPFIKDKFKDYDAFASSSLTEVYQSTGLNDAFNLKANSFASVLIENVEGKSFVPHTLPNYTQISSINDFLVQDFNNDGFLDFLYGGNLFNAEVETAKNDAGVGGLMLGNGKLQFNIYPKEKSGFLSDKEIKEILNLNNKEGQKIILNANNAPVQTFIF</sequence>
<dbReference type="InterPro" id="IPR011519">
    <property type="entry name" value="UnbV_ASPIC"/>
</dbReference>
<dbReference type="PANTHER" id="PTHR16026:SF0">
    <property type="entry name" value="CARTILAGE ACIDIC PROTEIN 1"/>
    <property type="match status" value="1"/>
</dbReference>
<dbReference type="OrthoDB" id="9816120at2"/>
<dbReference type="InterPro" id="IPR013517">
    <property type="entry name" value="FG-GAP"/>
</dbReference>
<evidence type="ECO:0000313" key="4">
    <source>
        <dbReference type="Proteomes" id="UP000219559"/>
    </source>
</evidence>
<organism evidence="3 4">
    <name type="scientific">Sediminicola luteus</name>
    <dbReference type="NCBI Taxonomy" id="319238"/>
    <lineage>
        <taxon>Bacteria</taxon>
        <taxon>Pseudomonadati</taxon>
        <taxon>Bacteroidota</taxon>
        <taxon>Flavobacteriia</taxon>
        <taxon>Flavobacteriales</taxon>
        <taxon>Flavobacteriaceae</taxon>
        <taxon>Sediminicola</taxon>
    </lineage>
</organism>
<dbReference type="Pfam" id="PF07593">
    <property type="entry name" value="UnbV_ASPIC"/>
    <property type="match status" value="1"/>
</dbReference>
<dbReference type="Pfam" id="PF13517">
    <property type="entry name" value="FG-GAP_3"/>
    <property type="match status" value="5"/>
</dbReference>
<gene>
    <name evidence="3" type="ORF">B7P33_10135</name>
</gene>
<dbReference type="EMBL" id="NBWU01000004">
    <property type="protein sequence ID" value="PCE63634.1"/>
    <property type="molecule type" value="Genomic_DNA"/>
</dbReference>
<dbReference type="Gene3D" id="2.130.10.130">
    <property type="entry name" value="Integrin alpha, N-terminal"/>
    <property type="match status" value="3"/>
</dbReference>
<proteinExistence type="predicted"/>
<dbReference type="InterPro" id="IPR028994">
    <property type="entry name" value="Integrin_alpha_N"/>
</dbReference>
<dbReference type="PROSITE" id="PS51257">
    <property type="entry name" value="PROKAR_LIPOPROTEIN"/>
    <property type="match status" value="1"/>
</dbReference>
<dbReference type="PANTHER" id="PTHR16026">
    <property type="entry name" value="CARTILAGE ACIDIC PROTEIN 1"/>
    <property type="match status" value="1"/>
</dbReference>
<dbReference type="RefSeq" id="WP_097442350.1">
    <property type="nucleotide sequence ID" value="NZ_NBWU01000004.1"/>
</dbReference>
<protein>
    <recommendedName>
        <fullName evidence="2">ASPIC/UnbV domain-containing protein</fullName>
    </recommendedName>
</protein>
<name>A0A2A4G6Q1_9FLAO</name>
<evidence type="ECO:0000259" key="2">
    <source>
        <dbReference type="Pfam" id="PF07593"/>
    </source>
</evidence>
<feature type="domain" description="ASPIC/UnbV" evidence="2">
    <location>
        <begin position="543"/>
        <end position="607"/>
    </location>
</feature>
<keyword evidence="1" id="KW-0732">Signal</keyword>
<evidence type="ECO:0000313" key="3">
    <source>
        <dbReference type="EMBL" id="PCE63634.1"/>
    </source>
</evidence>
<dbReference type="AlphaFoldDB" id="A0A2A4G6Q1"/>
<dbReference type="InterPro" id="IPR027039">
    <property type="entry name" value="Crtac1"/>
</dbReference>
<reference evidence="3 4" key="1">
    <citation type="submission" date="2017-04" db="EMBL/GenBank/DDBJ databases">
        <title>A new member of the family Flavobacteriaceae isolated from ascidians.</title>
        <authorList>
            <person name="Chen L."/>
        </authorList>
    </citation>
    <scope>NUCLEOTIDE SEQUENCE [LARGE SCALE GENOMIC DNA]</scope>
    <source>
        <strain evidence="3 4">HQA918</strain>
    </source>
</reference>
<evidence type="ECO:0000256" key="1">
    <source>
        <dbReference type="ARBA" id="ARBA00022729"/>
    </source>
</evidence>
<keyword evidence="4" id="KW-1185">Reference proteome</keyword>
<dbReference type="Proteomes" id="UP000219559">
    <property type="component" value="Unassembled WGS sequence"/>
</dbReference>